<reference evidence="2 3" key="1">
    <citation type="submission" date="2024-04" db="EMBL/GenBank/DDBJ databases">
        <authorList>
            <person name="Cremers G."/>
        </authorList>
    </citation>
    <scope>NUCLEOTIDE SEQUENCE [LARGE SCALE GENOMIC DNA]</scope>
    <source>
        <strain evidence="2">MeCH1-AG</strain>
    </source>
</reference>
<dbReference type="Gene3D" id="3.40.50.300">
    <property type="entry name" value="P-loop containing nucleotide triphosphate hydrolases"/>
    <property type="match status" value="1"/>
</dbReference>
<dbReference type="InterPro" id="IPR017788">
    <property type="entry name" value="Hda"/>
</dbReference>
<dbReference type="PANTHER" id="PTHR30050">
    <property type="entry name" value="CHROMOSOMAL REPLICATION INITIATOR PROTEIN DNAA"/>
    <property type="match status" value="1"/>
</dbReference>
<dbReference type="PANTHER" id="PTHR30050:SF5">
    <property type="entry name" value="DNAA REGULATORY INACTIVATOR HDA"/>
    <property type="match status" value="1"/>
</dbReference>
<evidence type="ECO:0000259" key="1">
    <source>
        <dbReference type="SMART" id="SM00382"/>
    </source>
</evidence>
<dbReference type="NCBIfam" id="TIGR03420">
    <property type="entry name" value="DnaA_homol_Hda"/>
    <property type="match status" value="1"/>
</dbReference>
<dbReference type="Proteomes" id="UP001497493">
    <property type="component" value="Chromosome"/>
</dbReference>
<sequence>MAQQLPLPLAFNPELGFEHFHPGRNAEAVRHLQRTAAGTGEPLIFLWGEPGTGKTHLLNACCRLASRGQRAVSYLPLGLLRDQGPGILEGLEHRDLVCLDDVDRIAGAEVWETALFTLFNQLRDGGRALILSARAPSTALAVRLPDLRTRFAWGLTLRLHTLGDEDILAALELQARSLGLVLPRRVGRFLITHYPRDLTTLRRLLERLDRATLAAQRPLTIPFVKSFLGETP</sequence>
<dbReference type="Gene3D" id="1.10.8.60">
    <property type="match status" value="1"/>
</dbReference>
<feature type="domain" description="AAA+ ATPase" evidence="1">
    <location>
        <begin position="40"/>
        <end position="219"/>
    </location>
</feature>
<proteinExistence type="predicted"/>
<dbReference type="InterPro" id="IPR013317">
    <property type="entry name" value="DnaA_dom"/>
</dbReference>
<dbReference type="InterPro" id="IPR055199">
    <property type="entry name" value="Hda_lid"/>
</dbReference>
<dbReference type="SMART" id="SM00382">
    <property type="entry name" value="AAA"/>
    <property type="match status" value="1"/>
</dbReference>
<accession>A0ABM9NHC5</accession>
<keyword evidence="3" id="KW-1185">Reference proteome</keyword>
<organism evidence="2 3">
    <name type="scientific">Candidatus Methylocalor cossyra</name>
    <dbReference type="NCBI Taxonomy" id="3108543"/>
    <lineage>
        <taxon>Bacteria</taxon>
        <taxon>Pseudomonadati</taxon>
        <taxon>Pseudomonadota</taxon>
        <taxon>Gammaproteobacteria</taxon>
        <taxon>Methylococcales</taxon>
        <taxon>Methylococcaceae</taxon>
        <taxon>Candidatus Methylocalor</taxon>
    </lineage>
</organism>
<evidence type="ECO:0000313" key="2">
    <source>
        <dbReference type="EMBL" id="CAL1240016.1"/>
    </source>
</evidence>
<evidence type="ECO:0000313" key="3">
    <source>
        <dbReference type="Proteomes" id="UP001497493"/>
    </source>
</evidence>
<dbReference type="Pfam" id="PF22688">
    <property type="entry name" value="Hda_lid"/>
    <property type="match status" value="1"/>
</dbReference>
<dbReference type="RefSeq" id="WP_348759533.1">
    <property type="nucleotide sequence ID" value="NZ_OZ026884.1"/>
</dbReference>
<dbReference type="Pfam" id="PF00308">
    <property type="entry name" value="Bac_DnaA"/>
    <property type="match status" value="1"/>
</dbReference>
<dbReference type="InterPro" id="IPR003593">
    <property type="entry name" value="AAA+_ATPase"/>
</dbReference>
<name>A0ABM9NHC5_9GAMM</name>
<protein>
    <submittedName>
        <fullName evidence="2">Inibitor of reinitiation of DNA replication</fullName>
    </submittedName>
</protein>
<dbReference type="SUPFAM" id="SSF52540">
    <property type="entry name" value="P-loop containing nucleoside triphosphate hydrolases"/>
    <property type="match status" value="1"/>
</dbReference>
<dbReference type="EMBL" id="OZ026884">
    <property type="protein sequence ID" value="CAL1240016.1"/>
    <property type="molecule type" value="Genomic_DNA"/>
</dbReference>
<gene>
    <name evidence="2" type="primary">hda</name>
    <name evidence="2" type="ORF">MECH1_V1_1240</name>
</gene>
<dbReference type="InterPro" id="IPR027417">
    <property type="entry name" value="P-loop_NTPase"/>
</dbReference>